<evidence type="ECO:0000259" key="2">
    <source>
        <dbReference type="Pfam" id="PF09917"/>
    </source>
</evidence>
<keyword evidence="1" id="KW-0732">Signal</keyword>
<feature type="signal peptide" evidence="1">
    <location>
        <begin position="1"/>
        <end position="22"/>
    </location>
</feature>
<dbReference type="Proteomes" id="UP001259803">
    <property type="component" value="Unassembled WGS sequence"/>
</dbReference>
<evidence type="ECO:0000313" key="4">
    <source>
        <dbReference type="Proteomes" id="UP001259803"/>
    </source>
</evidence>
<dbReference type="Gene3D" id="2.40.128.520">
    <property type="match status" value="1"/>
</dbReference>
<keyword evidence="4" id="KW-1185">Reference proteome</keyword>
<dbReference type="InterPro" id="IPR019223">
    <property type="entry name" value="DUF2147"/>
</dbReference>
<proteinExistence type="predicted"/>
<dbReference type="Pfam" id="PF09917">
    <property type="entry name" value="DUF2147"/>
    <property type="match status" value="1"/>
</dbReference>
<dbReference type="PANTHER" id="PTHR36919">
    <property type="entry name" value="BLR1215 PROTEIN"/>
    <property type="match status" value="1"/>
</dbReference>
<dbReference type="PANTHER" id="PTHR36919:SF2">
    <property type="entry name" value="BLL6627 PROTEIN"/>
    <property type="match status" value="1"/>
</dbReference>
<sequence>MHKLILSAAMLIGCASAVPAHGAEPITGRWTTQDGKAVITIAQCGEGICGRVSKILKGPPGGPPLDRNNPDEGLRKRPVLGIKVLSGFTDEGKDWRGRIYDPEGGKWYKSIVERDGNILKAKGCVLFVCRTQRWTSAN</sequence>
<feature type="domain" description="DUF2147" evidence="2">
    <location>
        <begin position="28"/>
        <end position="135"/>
    </location>
</feature>
<feature type="chain" id="PRO_5046039645" evidence="1">
    <location>
        <begin position="23"/>
        <end position="138"/>
    </location>
</feature>
<evidence type="ECO:0000256" key="1">
    <source>
        <dbReference type="SAM" id="SignalP"/>
    </source>
</evidence>
<gene>
    <name evidence="3" type="ORF">RM533_06890</name>
</gene>
<organism evidence="3 4">
    <name type="scientific">Croceicoccus esteveae</name>
    <dbReference type="NCBI Taxonomy" id="3075597"/>
    <lineage>
        <taxon>Bacteria</taxon>
        <taxon>Pseudomonadati</taxon>
        <taxon>Pseudomonadota</taxon>
        <taxon>Alphaproteobacteria</taxon>
        <taxon>Sphingomonadales</taxon>
        <taxon>Erythrobacteraceae</taxon>
        <taxon>Croceicoccus</taxon>
    </lineage>
</organism>
<dbReference type="EMBL" id="JAVRHS010000004">
    <property type="protein sequence ID" value="MDT0575908.1"/>
    <property type="molecule type" value="Genomic_DNA"/>
</dbReference>
<reference evidence="3 4" key="1">
    <citation type="submission" date="2023-09" db="EMBL/GenBank/DDBJ databases">
        <authorList>
            <person name="Rey-Velasco X."/>
        </authorList>
    </citation>
    <scope>NUCLEOTIDE SEQUENCE [LARGE SCALE GENOMIC DNA]</scope>
    <source>
        <strain evidence="3 4">F390</strain>
    </source>
</reference>
<evidence type="ECO:0000313" key="3">
    <source>
        <dbReference type="EMBL" id="MDT0575908.1"/>
    </source>
</evidence>
<name>A0ABU2ZH32_9SPHN</name>
<comment type="caution">
    <text evidence="3">The sequence shown here is derived from an EMBL/GenBank/DDBJ whole genome shotgun (WGS) entry which is preliminary data.</text>
</comment>
<accession>A0ABU2ZH32</accession>
<protein>
    <submittedName>
        <fullName evidence="3">DUF2147 domain-containing protein</fullName>
    </submittedName>
</protein>
<dbReference type="RefSeq" id="WP_311340490.1">
    <property type="nucleotide sequence ID" value="NZ_JAVRHS010000004.1"/>
</dbReference>